<dbReference type="AlphaFoldDB" id="A0A550CDF1"/>
<dbReference type="Proteomes" id="UP000320762">
    <property type="component" value="Unassembled WGS sequence"/>
</dbReference>
<evidence type="ECO:0000256" key="9">
    <source>
        <dbReference type="ARBA" id="ARBA00023002"/>
    </source>
</evidence>
<keyword evidence="12 15" id="KW-0472">Membrane</keyword>
<evidence type="ECO:0000313" key="16">
    <source>
        <dbReference type="EMBL" id="TRM62841.1"/>
    </source>
</evidence>
<evidence type="ECO:0000256" key="8">
    <source>
        <dbReference type="ARBA" id="ARBA00022989"/>
    </source>
</evidence>
<keyword evidence="17" id="KW-1185">Reference proteome</keyword>
<evidence type="ECO:0000256" key="12">
    <source>
        <dbReference type="ARBA" id="ARBA00023136"/>
    </source>
</evidence>
<evidence type="ECO:0000256" key="14">
    <source>
        <dbReference type="RuleBase" id="RU000461"/>
    </source>
</evidence>
<dbReference type="EMBL" id="VDMD01000011">
    <property type="protein sequence ID" value="TRM62841.1"/>
    <property type="molecule type" value="Genomic_DNA"/>
</dbReference>
<reference evidence="16 17" key="1">
    <citation type="journal article" date="2019" name="New Phytol.">
        <title>Comparative genomics reveals unique wood-decay strategies and fruiting body development in the Schizophyllaceae.</title>
        <authorList>
            <person name="Almasi E."/>
            <person name="Sahu N."/>
            <person name="Krizsan K."/>
            <person name="Balint B."/>
            <person name="Kovacs G.M."/>
            <person name="Kiss B."/>
            <person name="Cseklye J."/>
            <person name="Drula E."/>
            <person name="Henrissat B."/>
            <person name="Nagy I."/>
            <person name="Chovatia M."/>
            <person name="Adam C."/>
            <person name="LaButti K."/>
            <person name="Lipzen A."/>
            <person name="Riley R."/>
            <person name="Grigoriev I.V."/>
            <person name="Nagy L.G."/>
        </authorList>
    </citation>
    <scope>NUCLEOTIDE SEQUENCE [LARGE SCALE GENOMIC DNA]</scope>
    <source>
        <strain evidence="16 17">NL-1724</strain>
    </source>
</reference>
<dbReference type="GO" id="GO:0020037">
    <property type="term" value="F:heme binding"/>
    <property type="evidence" value="ECO:0007669"/>
    <property type="project" value="InterPro"/>
</dbReference>
<dbReference type="InterPro" id="IPR050121">
    <property type="entry name" value="Cytochrome_P450_monoxygenase"/>
</dbReference>
<evidence type="ECO:0000256" key="1">
    <source>
        <dbReference type="ARBA" id="ARBA00001971"/>
    </source>
</evidence>
<dbReference type="PRINTS" id="PR00385">
    <property type="entry name" value="P450"/>
</dbReference>
<comment type="similarity">
    <text evidence="4 14">Belongs to the cytochrome P450 family.</text>
</comment>
<name>A0A550CDF1_9AGAR</name>
<comment type="pathway">
    <text evidence="3">Secondary metabolite biosynthesis; terpenoid biosynthesis.</text>
</comment>
<keyword evidence="10 13" id="KW-0408">Iron</keyword>
<evidence type="ECO:0000256" key="15">
    <source>
        <dbReference type="SAM" id="Phobius"/>
    </source>
</evidence>
<dbReference type="SUPFAM" id="SSF48264">
    <property type="entry name" value="Cytochrome P450"/>
    <property type="match status" value="1"/>
</dbReference>
<evidence type="ECO:0000256" key="4">
    <source>
        <dbReference type="ARBA" id="ARBA00010617"/>
    </source>
</evidence>
<dbReference type="InterPro" id="IPR036396">
    <property type="entry name" value="Cyt_P450_sf"/>
</dbReference>
<evidence type="ECO:0000313" key="17">
    <source>
        <dbReference type="Proteomes" id="UP000320762"/>
    </source>
</evidence>
<dbReference type="InterPro" id="IPR002403">
    <property type="entry name" value="Cyt_P450_E_grp-IV"/>
</dbReference>
<feature type="transmembrane region" description="Helical" evidence="15">
    <location>
        <begin position="15"/>
        <end position="37"/>
    </location>
</feature>
<dbReference type="GO" id="GO:0005506">
    <property type="term" value="F:iron ion binding"/>
    <property type="evidence" value="ECO:0007669"/>
    <property type="project" value="InterPro"/>
</dbReference>
<sequence>MLSAALDAPWAALDISWAALAVVALKGAAVVAALLLLRGIAWLFHMMVLAPPFDPLRKLPGPKGTALQNHFRQVLDPQISVLTHKQWTAKYGKTFRFHGFGKHDYRLMTFDLRAISHILNDPLYEKPWQTRAIFTKFMARGVTSLEGAEHKFQRRIMSPAFSLATTRAMRHISLFKAAELRDRLLGEVHPASATKAAEPIDIAHWLSRAAFDVLGLAAFDYSFDALKDETEPVYRAYRRMFGLMDNGTQMGMLKELYFPWIGDMFPDKRRRTLEECQHIVRTAGQKVIDAKKISILDDNMGDDENKDLLSLLIKSNLSTDPSKRMSDADLLDQITAFIFGGSDPTFLAIAWCLHLLSHHQDVQARLRAELEDVVPASPVWTEKSMRGDDNMIPDSGFEEVFPPGVAQPSPAAIRARCDAIERLPFLDGVVQESLRLCPPFHGTIRVATRDDVIPVSTPVELRDGTVVGEGEGIRIKKGSYIHIPIEGLNQHEDIWGPDARDFNPDRWSKLPDAARRHPGLQNLMTFSFGPHSCPGFRFAISQMKVMLATLLPHFTFKPADDVKIVKYNSIVTKPYVSGKWELGMKMPMVLEPRETCE</sequence>
<evidence type="ECO:0000256" key="10">
    <source>
        <dbReference type="ARBA" id="ARBA00023004"/>
    </source>
</evidence>
<dbReference type="PANTHER" id="PTHR24305:SF166">
    <property type="entry name" value="CYTOCHROME P450 12A4, MITOCHONDRIAL-RELATED"/>
    <property type="match status" value="1"/>
</dbReference>
<evidence type="ECO:0000256" key="7">
    <source>
        <dbReference type="ARBA" id="ARBA00022723"/>
    </source>
</evidence>
<dbReference type="InterPro" id="IPR017972">
    <property type="entry name" value="Cyt_P450_CS"/>
</dbReference>
<keyword evidence="9 14" id="KW-0560">Oxidoreductase</keyword>
<dbReference type="GO" id="GO:0004497">
    <property type="term" value="F:monooxygenase activity"/>
    <property type="evidence" value="ECO:0007669"/>
    <property type="project" value="UniProtKB-KW"/>
</dbReference>
<accession>A0A550CDF1</accession>
<evidence type="ECO:0000256" key="6">
    <source>
        <dbReference type="ARBA" id="ARBA00022692"/>
    </source>
</evidence>
<evidence type="ECO:0000256" key="3">
    <source>
        <dbReference type="ARBA" id="ARBA00004721"/>
    </source>
</evidence>
<keyword evidence="6 15" id="KW-0812">Transmembrane</keyword>
<evidence type="ECO:0000256" key="13">
    <source>
        <dbReference type="PIRSR" id="PIRSR602403-1"/>
    </source>
</evidence>
<dbReference type="PANTHER" id="PTHR24305">
    <property type="entry name" value="CYTOCHROME P450"/>
    <property type="match status" value="1"/>
</dbReference>
<dbReference type="PROSITE" id="PS00086">
    <property type="entry name" value="CYTOCHROME_P450"/>
    <property type="match status" value="1"/>
</dbReference>
<dbReference type="GO" id="GO:0016020">
    <property type="term" value="C:membrane"/>
    <property type="evidence" value="ECO:0007669"/>
    <property type="project" value="UniProtKB-SubCell"/>
</dbReference>
<organism evidence="16 17">
    <name type="scientific">Schizophyllum amplum</name>
    <dbReference type="NCBI Taxonomy" id="97359"/>
    <lineage>
        <taxon>Eukaryota</taxon>
        <taxon>Fungi</taxon>
        <taxon>Dikarya</taxon>
        <taxon>Basidiomycota</taxon>
        <taxon>Agaricomycotina</taxon>
        <taxon>Agaricomycetes</taxon>
        <taxon>Agaricomycetidae</taxon>
        <taxon>Agaricales</taxon>
        <taxon>Schizophyllaceae</taxon>
        <taxon>Schizophyllum</taxon>
    </lineage>
</organism>
<protein>
    <submittedName>
        <fullName evidence="16">Cytochrome P450</fullName>
    </submittedName>
</protein>
<dbReference type="STRING" id="97359.A0A550CDF1"/>
<keyword evidence="5 13" id="KW-0349">Heme</keyword>
<gene>
    <name evidence="16" type="ORF">BD626DRAFT_548267</name>
</gene>
<dbReference type="Pfam" id="PF00067">
    <property type="entry name" value="p450"/>
    <property type="match status" value="2"/>
</dbReference>
<evidence type="ECO:0000256" key="2">
    <source>
        <dbReference type="ARBA" id="ARBA00004370"/>
    </source>
</evidence>
<keyword evidence="11 14" id="KW-0503">Monooxygenase</keyword>
<proteinExistence type="inferred from homology"/>
<dbReference type="InterPro" id="IPR001128">
    <property type="entry name" value="Cyt_P450"/>
</dbReference>
<dbReference type="Gene3D" id="1.10.630.10">
    <property type="entry name" value="Cytochrome P450"/>
    <property type="match status" value="1"/>
</dbReference>
<dbReference type="OrthoDB" id="1470350at2759"/>
<keyword evidence="7 13" id="KW-0479">Metal-binding</keyword>
<dbReference type="GO" id="GO:0016705">
    <property type="term" value="F:oxidoreductase activity, acting on paired donors, with incorporation or reduction of molecular oxygen"/>
    <property type="evidence" value="ECO:0007669"/>
    <property type="project" value="InterPro"/>
</dbReference>
<evidence type="ECO:0000256" key="11">
    <source>
        <dbReference type="ARBA" id="ARBA00023033"/>
    </source>
</evidence>
<keyword evidence="8 15" id="KW-1133">Transmembrane helix</keyword>
<comment type="subcellular location">
    <subcellularLocation>
        <location evidence="2">Membrane</location>
    </subcellularLocation>
</comment>
<comment type="caution">
    <text evidence="16">The sequence shown here is derived from an EMBL/GenBank/DDBJ whole genome shotgun (WGS) entry which is preliminary data.</text>
</comment>
<comment type="cofactor">
    <cofactor evidence="1 13">
        <name>heme</name>
        <dbReference type="ChEBI" id="CHEBI:30413"/>
    </cofactor>
</comment>
<evidence type="ECO:0000256" key="5">
    <source>
        <dbReference type="ARBA" id="ARBA00022617"/>
    </source>
</evidence>
<dbReference type="PRINTS" id="PR00465">
    <property type="entry name" value="EP450IV"/>
</dbReference>
<feature type="binding site" description="axial binding residue" evidence="13">
    <location>
        <position position="533"/>
    </location>
    <ligand>
        <name>heme</name>
        <dbReference type="ChEBI" id="CHEBI:30413"/>
    </ligand>
    <ligandPart>
        <name>Fe</name>
        <dbReference type="ChEBI" id="CHEBI:18248"/>
    </ligandPart>
</feature>